<dbReference type="NCBIfam" id="NF002298">
    <property type="entry name" value="PRK01222.1-4"/>
    <property type="match status" value="1"/>
</dbReference>
<dbReference type="NCBIfam" id="NF002299">
    <property type="entry name" value="PRK01222.1-6"/>
    <property type="match status" value="1"/>
</dbReference>
<keyword evidence="8 9" id="KW-0413">Isomerase</keyword>
<dbReference type="CDD" id="cd00405">
    <property type="entry name" value="PRAI"/>
    <property type="match status" value="1"/>
</dbReference>
<evidence type="ECO:0000313" key="12">
    <source>
        <dbReference type="Proteomes" id="UP000706525"/>
    </source>
</evidence>
<evidence type="ECO:0000256" key="8">
    <source>
        <dbReference type="ARBA" id="ARBA00023235"/>
    </source>
</evidence>
<evidence type="ECO:0000256" key="9">
    <source>
        <dbReference type="HAMAP-Rule" id="MF_00135"/>
    </source>
</evidence>
<evidence type="ECO:0000256" key="1">
    <source>
        <dbReference type="ARBA" id="ARBA00001164"/>
    </source>
</evidence>
<keyword evidence="12" id="KW-1185">Reference proteome</keyword>
<dbReference type="RefSeq" id="WP_223980633.1">
    <property type="nucleotide sequence ID" value="NZ_CAJZAG010000001.1"/>
</dbReference>
<dbReference type="SUPFAM" id="SSF51366">
    <property type="entry name" value="Ribulose-phoshate binding barrel"/>
    <property type="match status" value="1"/>
</dbReference>
<keyword evidence="5 9" id="KW-0028">Amino-acid biosynthesis</keyword>
<comment type="caution">
    <text evidence="11">The sequence shown here is derived from an EMBL/GenBank/DDBJ whole genome shotgun (WGS) entry which is preliminary data.</text>
</comment>
<reference evidence="11 12" key="1">
    <citation type="submission" date="2021-08" db="EMBL/GenBank/DDBJ databases">
        <authorList>
            <person name="Peeters C."/>
        </authorList>
    </citation>
    <scope>NUCLEOTIDE SEQUENCE [LARGE SCALE GENOMIC DNA]</scope>
    <source>
        <strain evidence="11 12">LMG 32289</strain>
    </source>
</reference>
<dbReference type="GO" id="GO:0004640">
    <property type="term" value="F:phosphoribosylanthranilate isomerase activity"/>
    <property type="evidence" value="ECO:0007669"/>
    <property type="project" value="UniProtKB-EC"/>
</dbReference>
<comment type="pathway">
    <text evidence="2 9">Amino-acid biosynthesis; L-tryptophan biosynthesis; L-tryptophan from chorismate: step 3/5.</text>
</comment>
<evidence type="ECO:0000313" key="11">
    <source>
        <dbReference type="EMBL" id="CAG9163719.1"/>
    </source>
</evidence>
<evidence type="ECO:0000259" key="10">
    <source>
        <dbReference type="Pfam" id="PF00697"/>
    </source>
</evidence>
<gene>
    <name evidence="9 11" type="primary">trpF</name>
    <name evidence="11" type="ORF">LMG32289_00155</name>
</gene>
<sequence length="243" mass="25612">MTASDSSNAPTPVAMPYRTRIKICGLTREQDVAAAVDAGADAIGLVFYPGSPRYVEVARAAALAERVPPFVSVVGLFVNADAEEVAHVTERVPLTLLQFHGDETPQQCTDIARRCRLPFMRAARVRPGLDLVEFGHQYADAAGLLLDAFVEGYGGGGHVFDWTLIPPQWLPPAPTGSPVSPAANDAPRIVLSGGLNAQNVTEAVARVRPYAVDVSSGVEVAKGVKDAARIAAFVRAVRSAEAG</sequence>
<organism evidence="11 12">
    <name type="scientific">Cupriavidus pampae</name>
    <dbReference type="NCBI Taxonomy" id="659251"/>
    <lineage>
        <taxon>Bacteria</taxon>
        <taxon>Pseudomonadati</taxon>
        <taxon>Pseudomonadota</taxon>
        <taxon>Betaproteobacteria</taxon>
        <taxon>Burkholderiales</taxon>
        <taxon>Burkholderiaceae</taxon>
        <taxon>Cupriavidus</taxon>
    </lineage>
</organism>
<dbReference type="Gene3D" id="3.20.20.70">
    <property type="entry name" value="Aldolase class I"/>
    <property type="match status" value="1"/>
</dbReference>
<protein>
    <recommendedName>
        <fullName evidence="4 9">N-(5'-phosphoribosyl)anthranilate isomerase</fullName>
        <shortName evidence="9">PRAI</shortName>
        <ecNumber evidence="3 9">5.3.1.24</ecNumber>
    </recommendedName>
</protein>
<feature type="domain" description="N-(5'phosphoribosyl) anthranilate isomerase (PRAI)" evidence="10">
    <location>
        <begin position="21"/>
        <end position="235"/>
    </location>
</feature>
<evidence type="ECO:0000256" key="3">
    <source>
        <dbReference type="ARBA" id="ARBA00012572"/>
    </source>
</evidence>
<keyword evidence="7 9" id="KW-0057">Aromatic amino acid biosynthesis</keyword>
<dbReference type="InterPro" id="IPR044643">
    <property type="entry name" value="TrpF_fam"/>
</dbReference>
<dbReference type="PANTHER" id="PTHR42894">
    <property type="entry name" value="N-(5'-PHOSPHORIBOSYL)ANTHRANILATE ISOMERASE"/>
    <property type="match status" value="1"/>
</dbReference>
<dbReference type="EC" id="5.3.1.24" evidence="3 9"/>
<dbReference type="InterPro" id="IPR011060">
    <property type="entry name" value="RibuloseP-bd_barrel"/>
</dbReference>
<accession>A0ABM8W924</accession>
<dbReference type="HAMAP" id="MF_00135">
    <property type="entry name" value="PRAI"/>
    <property type="match status" value="1"/>
</dbReference>
<dbReference type="EMBL" id="CAJZAG010000001">
    <property type="protein sequence ID" value="CAG9163719.1"/>
    <property type="molecule type" value="Genomic_DNA"/>
</dbReference>
<comment type="similarity">
    <text evidence="9">Belongs to the TrpF family.</text>
</comment>
<dbReference type="Pfam" id="PF00697">
    <property type="entry name" value="PRAI"/>
    <property type="match status" value="1"/>
</dbReference>
<evidence type="ECO:0000256" key="5">
    <source>
        <dbReference type="ARBA" id="ARBA00022605"/>
    </source>
</evidence>
<comment type="catalytic activity">
    <reaction evidence="1 9">
        <text>N-(5-phospho-beta-D-ribosyl)anthranilate = 1-(2-carboxyphenylamino)-1-deoxy-D-ribulose 5-phosphate</text>
        <dbReference type="Rhea" id="RHEA:21540"/>
        <dbReference type="ChEBI" id="CHEBI:18277"/>
        <dbReference type="ChEBI" id="CHEBI:58613"/>
        <dbReference type="EC" id="5.3.1.24"/>
    </reaction>
</comment>
<keyword evidence="6 9" id="KW-0822">Tryptophan biosynthesis</keyword>
<dbReference type="InterPro" id="IPR013785">
    <property type="entry name" value="Aldolase_TIM"/>
</dbReference>
<name>A0ABM8W924_9BURK</name>
<evidence type="ECO:0000256" key="7">
    <source>
        <dbReference type="ARBA" id="ARBA00023141"/>
    </source>
</evidence>
<dbReference type="InterPro" id="IPR001240">
    <property type="entry name" value="PRAI_dom"/>
</dbReference>
<evidence type="ECO:0000256" key="2">
    <source>
        <dbReference type="ARBA" id="ARBA00004664"/>
    </source>
</evidence>
<dbReference type="PANTHER" id="PTHR42894:SF1">
    <property type="entry name" value="N-(5'-PHOSPHORIBOSYL)ANTHRANILATE ISOMERASE"/>
    <property type="match status" value="1"/>
</dbReference>
<dbReference type="Proteomes" id="UP000706525">
    <property type="component" value="Unassembled WGS sequence"/>
</dbReference>
<evidence type="ECO:0000256" key="6">
    <source>
        <dbReference type="ARBA" id="ARBA00022822"/>
    </source>
</evidence>
<evidence type="ECO:0000256" key="4">
    <source>
        <dbReference type="ARBA" id="ARBA00022272"/>
    </source>
</evidence>
<proteinExistence type="inferred from homology"/>